<feature type="region of interest" description="Disordered" evidence="5">
    <location>
        <begin position="56"/>
        <end position="82"/>
    </location>
</feature>
<feature type="compositionally biased region" description="Basic and acidic residues" evidence="5">
    <location>
        <begin position="15"/>
        <end position="24"/>
    </location>
</feature>
<evidence type="ECO:0000256" key="2">
    <source>
        <dbReference type="ARBA" id="ARBA00022692"/>
    </source>
</evidence>
<keyword evidence="4 6" id="KW-0472">Membrane</keyword>
<feature type="transmembrane region" description="Helical" evidence="6">
    <location>
        <begin position="320"/>
        <end position="338"/>
    </location>
</feature>
<feature type="transmembrane region" description="Helical" evidence="6">
    <location>
        <begin position="514"/>
        <end position="535"/>
    </location>
</feature>
<feature type="transmembrane region" description="Helical" evidence="6">
    <location>
        <begin position="688"/>
        <end position="707"/>
    </location>
</feature>
<feature type="transmembrane region" description="Helical" evidence="6">
    <location>
        <begin position="255"/>
        <end position="278"/>
    </location>
</feature>
<organism evidence="8 9">
    <name type="scientific">Tilletiopsis washingtonensis</name>
    <dbReference type="NCBI Taxonomy" id="58919"/>
    <lineage>
        <taxon>Eukaryota</taxon>
        <taxon>Fungi</taxon>
        <taxon>Dikarya</taxon>
        <taxon>Basidiomycota</taxon>
        <taxon>Ustilaginomycotina</taxon>
        <taxon>Exobasidiomycetes</taxon>
        <taxon>Entylomatales</taxon>
        <taxon>Entylomatales incertae sedis</taxon>
        <taxon>Tilletiopsis</taxon>
    </lineage>
</organism>
<dbReference type="Gene3D" id="1.20.1250.20">
    <property type="entry name" value="MFS general substrate transporter like domains"/>
    <property type="match status" value="1"/>
</dbReference>
<dbReference type="InterPro" id="IPR020846">
    <property type="entry name" value="MFS_dom"/>
</dbReference>
<dbReference type="Pfam" id="PF07690">
    <property type="entry name" value="MFS_1"/>
    <property type="match status" value="1"/>
</dbReference>
<feature type="transmembrane region" description="Helical" evidence="6">
    <location>
        <begin position="163"/>
        <end position="187"/>
    </location>
</feature>
<feature type="transmembrane region" description="Helical" evidence="6">
    <location>
        <begin position="547"/>
        <end position="572"/>
    </location>
</feature>
<dbReference type="PANTHER" id="PTHR23502">
    <property type="entry name" value="MAJOR FACILITATOR SUPERFAMILY"/>
    <property type="match status" value="1"/>
</dbReference>
<dbReference type="SUPFAM" id="SSF103473">
    <property type="entry name" value="MFS general substrate transporter"/>
    <property type="match status" value="1"/>
</dbReference>
<gene>
    <name evidence="8" type="ORF">FA09DRAFT_329255</name>
</gene>
<reference evidence="8 9" key="1">
    <citation type="journal article" date="2018" name="Mol. Biol. Evol.">
        <title>Broad Genomic Sampling Reveals a Smut Pathogenic Ancestry of the Fungal Clade Ustilaginomycotina.</title>
        <authorList>
            <person name="Kijpornyongpan T."/>
            <person name="Mondo S.J."/>
            <person name="Barry K."/>
            <person name="Sandor L."/>
            <person name="Lee J."/>
            <person name="Lipzen A."/>
            <person name="Pangilinan J."/>
            <person name="LaButti K."/>
            <person name="Hainaut M."/>
            <person name="Henrissat B."/>
            <person name="Grigoriev I.V."/>
            <person name="Spatafora J.W."/>
            <person name="Aime M.C."/>
        </authorList>
    </citation>
    <scope>NUCLEOTIDE SEQUENCE [LARGE SCALE GENOMIC DNA]</scope>
    <source>
        <strain evidence="8 9">MCA 4186</strain>
    </source>
</reference>
<sequence>MTLASPSDHHRRKRQVETREERASLPRTSKATALPRHDLSSFGAATLAASHTPALPAAYKGTPSPASGAMRPPQAPASAAAASIAQTDMPLSVLHASKHSTDAASGSEPDVDIEAAPVALSVAADGSAPPQAQTQPPQQPEELDIEHQLVTNDPRLWSAARKWLQLAMLSFGALIPTMAANIFFPAIAELQNDLNATQAEIALSISLYILTQGSFPLLWSPLSEIVGRRGCFFSAMTIFSVCTGAASAVRTIGALIALRILGAAGSSAMLSVSAGSIADMYEPYERGVKVGIYYSAPLLGPAFAPVIGGALTQAGSWRTTFWFMGVMGAVSCLSFGFFRETFRVERSLAWQKARKRAQARADAMPAGKERRSLLARLHASGAACLGRCRPASPSSSSSSSAAAHAVQARAFQAPAYFDAPAATAPATALPMATPTMMNKTISLQYAHADVQQQRPALKHAVTAPPGPTLTRARSAASVKRVMTSDGTEVKFKPSFGDVSPLNNIQTVLRQPHNLISLIYSGLAFGSQYSLSYTAARTFAGAPYNYPPLLVGLVLLALGLGGIVGSVLGGKLSDRRLRSFQEKHGRTAPPEQRLHSVIPAMWLCPPAFVAYAWTAQRHTNIAGPVISLVILGFAVFWVYASTLSYIVDSNKGQSSGAVACNSCFRGLVAFVASEVAGRLQDAIGDGALYSAWAVILALAQLGLLLVAYRGERWRAEEKSAWSWLRLPRSSRRRSAKEEQEQ</sequence>
<evidence type="ECO:0000256" key="6">
    <source>
        <dbReference type="SAM" id="Phobius"/>
    </source>
</evidence>
<feature type="transmembrane region" description="Helical" evidence="6">
    <location>
        <begin position="290"/>
        <end position="308"/>
    </location>
</feature>
<dbReference type="RefSeq" id="XP_025599039.1">
    <property type="nucleotide sequence ID" value="XM_025742099.1"/>
</dbReference>
<keyword evidence="9" id="KW-1185">Reference proteome</keyword>
<dbReference type="EMBL" id="KZ819290">
    <property type="protein sequence ID" value="PWN98760.1"/>
    <property type="molecule type" value="Genomic_DNA"/>
</dbReference>
<evidence type="ECO:0000259" key="7">
    <source>
        <dbReference type="PROSITE" id="PS50850"/>
    </source>
</evidence>
<evidence type="ECO:0000313" key="9">
    <source>
        <dbReference type="Proteomes" id="UP000245946"/>
    </source>
</evidence>
<evidence type="ECO:0000256" key="4">
    <source>
        <dbReference type="ARBA" id="ARBA00023136"/>
    </source>
</evidence>
<dbReference type="PANTHER" id="PTHR23502:SF5">
    <property type="entry name" value="QUINIDINE RESISTANCE PROTEIN 3"/>
    <property type="match status" value="1"/>
</dbReference>
<comment type="subcellular location">
    <subcellularLocation>
        <location evidence="1">Membrane</location>
        <topology evidence="1">Multi-pass membrane protein</topology>
    </subcellularLocation>
</comment>
<evidence type="ECO:0000313" key="8">
    <source>
        <dbReference type="EMBL" id="PWN98760.1"/>
    </source>
</evidence>
<dbReference type="PROSITE" id="PS50850">
    <property type="entry name" value="MFS"/>
    <property type="match status" value="1"/>
</dbReference>
<evidence type="ECO:0000256" key="1">
    <source>
        <dbReference type="ARBA" id="ARBA00004141"/>
    </source>
</evidence>
<keyword evidence="3 6" id="KW-1133">Transmembrane helix</keyword>
<dbReference type="Proteomes" id="UP000245946">
    <property type="component" value="Unassembled WGS sequence"/>
</dbReference>
<dbReference type="Gene3D" id="1.20.1720.10">
    <property type="entry name" value="Multidrug resistance protein D"/>
    <property type="match status" value="1"/>
</dbReference>
<feature type="transmembrane region" description="Helical" evidence="6">
    <location>
        <begin position="231"/>
        <end position="249"/>
    </location>
</feature>
<feature type="domain" description="Major facilitator superfamily (MFS) profile" evidence="7">
    <location>
        <begin position="165"/>
        <end position="713"/>
    </location>
</feature>
<feature type="transmembrane region" description="Helical" evidence="6">
    <location>
        <begin position="199"/>
        <end position="219"/>
    </location>
</feature>
<name>A0A316ZAN8_9BASI</name>
<protein>
    <submittedName>
        <fullName evidence="8">MFS general substrate transporter</fullName>
    </submittedName>
</protein>
<dbReference type="STRING" id="58919.A0A316ZAN8"/>
<dbReference type="InterPro" id="IPR011701">
    <property type="entry name" value="MFS"/>
</dbReference>
<dbReference type="InterPro" id="IPR036259">
    <property type="entry name" value="MFS_trans_sf"/>
</dbReference>
<dbReference type="GeneID" id="37269643"/>
<feature type="transmembrane region" description="Helical" evidence="6">
    <location>
        <begin position="624"/>
        <end position="645"/>
    </location>
</feature>
<feature type="region of interest" description="Disordered" evidence="5">
    <location>
        <begin position="1"/>
        <end position="37"/>
    </location>
</feature>
<keyword evidence="2 6" id="KW-0812">Transmembrane</keyword>
<dbReference type="GO" id="GO:0005886">
    <property type="term" value="C:plasma membrane"/>
    <property type="evidence" value="ECO:0007669"/>
    <property type="project" value="TreeGrafter"/>
</dbReference>
<accession>A0A316ZAN8</accession>
<proteinExistence type="predicted"/>
<dbReference type="GO" id="GO:0022857">
    <property type="term" value="F:transmembrane transporter activity"/>
    <property type="evidence" value="ECO:0007669"/>
    <property type="project" value="InterPro"/>
</dbReference>
<evidence type="ECO:0000256" key="3">
    <source>
        <dbReference type="ARBA" id="ARBA00022989"/>
    </source>
</evidence>
<dbReference type="OrthoDB" id="2585655at2759"/>
<evidence type="ECO:0000256" key="5">
    <source>
        <dbReference type="SAM" id="MobiDB-lite"/>
    </source>
</evidence>
<dbReference type="AlphaFoldDB" id="A0A316ZAN8"/>